<reference evidence="1" key="1">
    <citation type="submission" date="2021-07" db="EMBL/GenBank/DDBJ databases">
        <title>Neiella marina sp. nov., isolated from the intestinal content of sea cucumber Apostichopus japonicus.</title>
        <authorList>
            <person name="Bai X."/>
        </authorList>
    </citation>
    <scope>NUCLEOTIDE SEQUENCE</scope>
    <source>
        <strain evidence="1">126</strain>
    </source>
</reference>
<protein>
    <submittedName>
        <fullName evidence="1">Uncharacterized protein</fullName>
    </submittedName>
</protein>
<comment type="caution">
    <text evidence="1">The sequence shown here is derived from an EMBL/GenBank/DDBJ whole genome shotgun (WGS) entry which is preliminary data.</text>
</comment>
<dbReference type="Proteomes" id="UP001166251">
    <property type="component" value="Unassembled WGS sequence"/>
</dbReference>
<proteinExistence type="predicted"/>
<keyword evidence="2" id="KW-1185">Reference proteome</keyword>
<evidence type="ECO:0000313" key="1">
    <source>
        <dbReference type="EMBL" id="MBW8190299.1"/>
    </source>
</evidence>
<name>A0ABS7ED78_9GAMM</name>
<dbReference type="EMBL" id="JAHZSS010000003">
    <property type="protein sequence ID" value="MBW8190299.1"/>
    <property type="molecule type" value="Genomic_DNA"/>
</dbReference>
<organism evidence="1 2">
    <name type="scientific">Neiella holothuriorum</name>
    <dbReference type="NCBI Taxonomy" id="2870530"/>
    <lineage>
        <taxon>Bacteria</taxon>
        <taxon>Pseudomonadati</taxon>
        <taxon>Pseudomonadota</taxon>
        <taxon>Gammaproteobacteria</taxon>
        <taxon>Alteromonadales</taxon>
        <taxon>Echinimonadaceae</taxon>
        <taxon>Neiella</taxon>
    </lineage>
</organism>
<dbReference type="RefSeq" id="WP_220102973.1">
    <property type="nucleotide sequence ID" value="NZ_JAHZSS010000003.1"/>
</dbReference>
<evidence type="ECO:0000313" key="2">
    <source>
        <dbReference type="Proteomes" id="UP001166251"/>
    </source>
</evidence>
<sequence length="212" mass="23150">MAKVDMAIAEQAFVDAGLSLFTSGRDQVRIAKEVKPAGCSMAIQHKDGSYELYVRGKVAIEQLDLVNDSLSRPLIKLTGKPVLACRPISAYELGSVVAEVVGALKSIEQPSSDYLEDFGRWKELVEYANPAVYGAINLCRTMNLKTPEVNYYIDDGFGGIAAKVELAWPHEKFAVAISMESALVAQKSGWEVVTVSEFVDGYGHVKQKLCDL</sequence>
<gene>
    <name evidence="1" type="ORF">K0504_04550</name>
</gene>
<accession>A0ABS7ED78</accession>